<keyword evidence="1" id="KW-1133">Transmembrane helix</keyword>
<organism evidence="2 3">
    <name type="scientific">Qipengyuania pelagi</name>
    <dbReference type="NCBI Taxonomy" id="994320"/>
    <lineage>
        <taxon>Bacteria</taxon>
        <taxon>Pseudomonadati</taxon>
        <taxon>Pseudomonadota</taxon>
        <taxon>Alphaproteobacteria</taxon>
        <taxon>Sphingomonadales</taxon>
        <taxon>Erythrobacteraceae</taxon>
        <taxon>Qipengyuania</taxon>
    </lineage>
</organism>
<evidence type="ECO:0000313" key="3">
    <source>
        <dbReference type="Proteomes" id="UP000430272"/>
    </source>
</evidence>
<feature type="transmembrane region" description="Helical" evidence="1">
    <location>
        <begin position="42"/>
        <end position="62"/>
    </location>
</feature>
<dbReference type="Proteomes" id="UP000430272">
    <property type="component" value="Unassembled WGS sequence"/>
</dbReference>
<dbReference type="AlphaFoldDB" id="A0A844YBJ1"/>
<dbReference type="RefSeq" id="WP_160661682.1">
    <property type="nucleotide sequence ID" value="NZ_BAABDV010000001.1"/>
</dbReference>
<dbReference type="EMBL" id="WTYD01000002">
    <property type="protein sequence ID" value="MXO54797.1"/>
    <property type="molecule type" value="Genomic_DNA"/>
</dbReference>
<keyword evidence="1" id="KW-0812">Transmembrane</keyword>
<dbReference type="OrthoDB" id="7391761at2"/>
<name>A0A844YBJ1_9SPHN</name>
<proteinExistence type="predicted"/>
<sequence>MAFVLTFLLGIANFAAHKAVLESGHPMIARIPLMRSRPFGDRFGPVSLILEFILLFATMLFLSEGYHAIAWVYALYSLSNIASAWALLTGRI</sequence>
<reference evidence="2 3" key="1">
    <citation type="submission" date="2019-12" db="EMBL/GenBank/DDBJ databases">
        <title>Genomic-based taxomic classification of the family Erythrobacteraceae.</title>
        <authorList>
            <person name="Xu L."/>
        </authorList>
    </citation>
    <scope>NUCLEOTIDE SEQUENCE [LARGE SCALE GENOMIC DNA]</scope>
    <source>
        <strain evidence="2 3">JCM 17468</strain>
    </source>
</reference>
<keyword evidence="3" id="KW-1185">Reference proteome</keyword>
<gene>
    <name evidence="2" type="ORF">GRI47_12375</name>
</gene>
<evidence type="ECO:0000256" key="1">
    <source>
        <dbReference type="SAM" id="Phobius"/>
    </source>
</evidence>
<comment type="caution">
    <text evidence="2">The sequence shown here is derived from an EMBL/GenBank/DDBJ whole genome shotgun (WGS) entry which is preliminary data.</text>
</comment>
<feature type="transmembrane region" description="Helical" evidence="1">
    <location>
        <begin position="69"/>
        <end position="88"/>
    </location>
</feature>
<evidence type="ECO:0000313" key="2">
    <source>
        <dbReference type="EMBL" id="MXO54797.1"/>
    </source>
</evidence>
<keyword evidence="1" id="KW-0472">Membrane</keyword>
<accession>A0A844YBJ1</accession>
<protein>
    <submittedName>
        <fullName evidence="2">Uncharacterized protein</fullName>
    </submittedName>
</protein>